<feature type="transmembrane region" description="Helical" evidence="1">
    <location>
        <begin position="6"/>
        <end position="22"/>
    </location>
</feature>
<keyword evidence="1" id="KW-1133">Transmembrane helix</keyword>
<evidence type="ECO:0000256" key="1">
    <source>
        <dbReference type="SAM" id="Phobius"/>
    </source>
</evidence>
<keyword evidence="1" id="KW-0472">Membrane</keyword>
<organism evidence="2 5">
    <name type="scientific">Halanaerobium saccharolyticum</name>
    <dbReference type="NCBI Taxonomy" id="43595"/>
    <lineage>
        <taxon>Bacteria</taxon>
        <taxon>Bacillati</taxon>
        <taxon>Bacillota</taxon>
        <taxon>Clostridia</taxon>
        <taxon>Halanaerobiales</taxon>
        <taxon>Halanaerobiaceae</taxon>
        <taxon>Halanaerobium</taxon>
    </lineage>
</organism>
<dbReference type="OrthoDB" id="5461404at2"/>
<dbReference type="Proteomes" id="UP000294697">
    <property type="component" value="Unassembled WGS sequence"/>
</dbReference>
<sequence>MMGGGFSIIFWIVIIGVVYYFFREYNRKNNHIHDGKREVDHRIVEDNPEELARKRYAKGENYEQLWN</sequence>
<name>A0A4R6SGT6_9FIRM</name>
<evidence type="ECO:0000313" key="5">
    <source>
        <dbReference type="Proteomes" id="UP000295176"/>
    </source>
</evidence>
<protein>
    <submittedName>
        <fullName evidence="2">Uncharacterized protein</fullName>
    </submittedName>
</protein>
<dbReference type="RefSeq" id="WP_133529852.1">
    <property type="nucleotide sequence ID" value="NZ_SNXX01000004.1"/>
</dbReference>
<proteinExistence type="predicted"/>
<dbReference type="Proteomes" id="UP000295176">
    <property type="component" value="Unassembled WGS sequence"/>
</dbReference>
<keyword evidence="1" id="KW-0812">Transmembrane</keyword>
<dbReference type="AlphaFoldDB" id="A0A4R6SGT6"/>
<accession>A0A4R6SGT6</accession>
<dbReference type="EMBL" id="SNXX01000004">
    <property type="protein sequence ID" value="TDQ00138.1"/>
    <property type="molecule type" value="Genomic_DNA"/>
</dbReference>
<evidence type="ECO:0000313" key="3">
    <source>
        <dbReference type="EMBL" id="TDW00897.1"/>
    </source>
</evidence>
<comment type="caution">
    <text evidence="2">The sequence shown here is derived from an EMBL/GenBank/DDBJ whole genome shotgun (WGS) entry which is preliminary data.</text>
</comment>
<evidence type="ECO:0000313" key="2">
    <source>
        <dbReference type="EMBL" id="TDQ00138.1"/>
    </source>
</evidence>
<dbReference type="EMBL" id="SODA01000024">
    <property type="protein sequence ID" value="TDW00897.1"/>
    <property type="molecule type" value="Genomic_DNA"/>
</dbReference>
<reference evidence="4 5" key="1">
    <citation type="submission" date="2019-03" db="EMBL/GenBank/DDBJ databases">
        <title>Subsurface microbial communities from deep shales in Ohio and West Virginia, USA.</title>
        <authorList>
            <person name="Wrighton K."/>
        </authorList>
    </citation>
    <scope>NUCLEOTIDE SEQUENCE [LARGE SCALE GENOMIC DNA]</scope>
    <source>
        <strain evidence="2 5">MSL 7</strain>
        <strain evidence="3 4">MSL9.2</strain>
    </source>
</reference>
<evidence type="ECO:0000313" key="4">
    <source>
        <dbReference type="Proteomes" id="UP000294697"/>
    </source>
</evidence>
<gene>
    <name evidence="2" type="ORF">C7957_104139</name>
    <name evidence="3" type="ORF">C8C77_12412</name>
</gene>